<keyword evidence="2" id="KW-1185">Reference proteome</keyword>
<protein>
    <submittedName>
        <fullName evidence="1">Uncharacterized protein</fullName>
    </submittedName>
</protein>
<dbReference type="Proteomes" id="UP000003586">
    <property type="component" value="Chromosome"/>
</dbReference>
<dbReference type="KEGG" id="nso:NIASO_05635"/>
<organism evidence="1 2">
    <name type="scientific">Niabella soli DSM 19437</name>
    <dbReference type="NCBI Taxonomy" id="929713"/>
    <lineage>
        <taxon>Bacteria</taxon>
        <taxon>Pseudomonadati</taxon>
        <taxon>Bacteroidota</taxon>
        <taxon>Chitinophagia</taxon>
        <taxon>Chitinophagales</taxon>
        <taxon>Chitinophagaceae</taxon>
        <taxon>Niabella</taxon>
    </lineage>
</organism>
<gene>
    <name evidence="1" type="ORF">NIASO_05635</name>
</gene>
<sequence>MLFFKYFFYRISSFYNKRWPGKAPEDYAFYVTAIF</sequence>
<evidence type="ECO:0000313" key="1">
    <source>
        <dbReference type="EMBL" id="AHF17316.1"/>
    </source>
</evidence>
<dbReference type="EMBL" id="CP007035">
    <property type="protein sequence ID" value="AHF17316.1"/>
    <property type="molecule type" value="Genomic_DNA"/>
</dbReference>
<dbReference type="AlphaFoldDB" id="W0F7J0"/>
<evidence type="ECO:0000313" key="2">
    <source>
        <dbReference type="Proteomes" id="UP000003586"/>
    </source>
</evidence>
<proteinExistence type="predicted"/>
<dbReference type="HOGENOM" id="CLU_3366063_0_0_10"/>
<accession>W0F7J0</accession>
<reference evidence="1 2" key="1">
    <citation type="submission" date="2013-12" db="EMBL/GenBank/DDBJ databases">
        <authorList>
            <consortium name="DOE Joint Genome Institute"/>
            <person name="Eisen J."/>
            <person name="Huntemann M."/>
            <person name="Han J."/>
            <person name="Chen A."/>
            <person name="Kyrpides N."/>
            <person name="Mavromatis K."/>
            <person name="Markowitz V."/>
            <person name="Palaniappan K."/>
            <person name="Ivanova N."/>
            <person name="Schaumberg A."/>
            <person name="Pati A."/>
            <person name="Liolios K."/>
            <person name="Nordberg H.P."/>
            <person name="Cantor M.N."/>
            <person name="Hua S.X."/>
            <person name="Woyke T."/>
        </authorList>
    </citation>
    <scope>NUCLEOTIDE SEQUENCE [LARGE SCALE GENOMIC DNA]</scope>
    <source>
        <strain evidence="2">DSM 19437</strain>
    </source>
</reference>
<dbReference type="STRING" id="929713.NIASO_05635"/>
<name>W0F7J0_9BACT</name>